<dbReference type="Proteomes" id="UP000092634">
    <property type="component" value="Unassembled WGS sequence"/>
</dbReference>
<accession>A0A1E8PP66</accession>
<dbReference type="Gene3D" id="4.10.430.10">
    <property type="entry name" value="Histone-like protein H-NS, C-terminal domain"/>
    <property type="match status" value="1"/>
</dbReference>
<proteinExistence type="predicted"/>
<feature type="domain" description="DNA-binding protein H-NS-like C-terminal" evidence="1">
    <location>
        <begin position="57"/>
        <end position="102"/>
    </location>
</feature>
<name>A0A1E8PP66_9BURK</name>
<evidence type="ECO:0000313" key="2">
    <source>
        <dbReference type="EMBL" id="OFJ48108.1"/>
    </source>
</evidence>
<reference evidence="2 3" key="1">
    <citation type="submission" date="2016-10" db="EMBL/GenBank/DDBJ databases">
        <title>Updated version of Genome Assembly of Janthinobacterium lividum ERGS5:01.</title>
        <authorList>
            <person name="Kumar R."/>
            <person name="Acharya V."/>
            <person name="Singh D."/>
        </authorList>
    </citation>
    <scope>NUCLEOTIDE SEQUENCE [LARGE SCALE GENOMIC DNA]</scope>
    <source>
        <strain evidence="2 3">ERGS5:01</strain>
    </source>
</reference>
<sequence length="104" mass="11576">MDLSKLSMTELKDLLTQAQKEEKNRAKSEVEAARNEIYAIAHRMGLPLQDLIGTGIRKTTGKVAVQYRNPANATQEWTGRGRQPNWVKELIASGADIQTARIKG</sequence>
<organism evidence="2 3">
    <name type="scientific">Janthinobacterium lividum</name>
    <dbReference type="NCBI Taxonomy" id="29581"/>
    <lineage>
        <taxon>Bacteria</taxon>
        <taxon>Pseudomonadati</taxon>
        <taxon>Pseudomonadota</taxon>
        <taxon>Betaproteobacteria</taxon>
        <taxon>Burkholderiales</taxon>
        <taxon>Oxalobacteraceae</taxon>
        <taxon>Janthinobacterium</taxon>
    </lineage>
</organism>
<comment type="caution">
    <text evidence="2">The sequence shown here is derived from an EMBL/GenBank/DDBJ whole genome shotgun (WGS) entry which is preliminary data.</text>
</comment>
<evidence type="ECO:0000313" key="3">
    <source>
        <dbReference type="Proteomes" id="UP000092634"/>
    </source>
</evidence>
<dbReference type="SUPFAM" id="SSF81273">
    <property type="entry name" value="H-NS histone-like proteins"/>
    <property type="match status" value="1"/>
</dbReference>
<dbReference type="InterPro" id="IPR037150">
    <property type="entry name" value="H-NS_C_dom_sf"/>
</dbReference>
<dbReference type="Pfam" id="PF00816">
    <property type="entry name" value="Histone_HNS"/>
    <property type="match status" value="1"/>
</dbReference>
<dbReference type="AlphaFoldDB" id="A0A1E8PP66"/>
<evidence type="ECO:0000259" key="1">
    <source>
        <dbReference type="SMART" id="SM00528"/>
    </source>
</evidence>
<dbReference type="SMART" id="SM00528">
    <property type="entry name" value="HNS"/>
    <property type="match status" value="1"/>
</dbReference>
<dbReference type="InterPro" id="IPR027444">
    <property type="entry name" value="H-NS_C_dom"/>
</dbReference>
<dbReference type="GO" id="GO:0003677">
    <property type="term" value="F:DNA binding"/>
    <property type="evidence" value="ECO:0007669"/>
    <property type="project" value="InterPro"/>
</dbReference>
<protein>
    <submittedName>
        <fullName evidence="2">Histidinol phosphate phosphatase</fullName>
    </submittedName>
</protein>
<gene>
    <name evidence="2" type="ORF">BA896_003065</name>
</gene>
<dbReference type="EMBL" id="MAQB02000001">
    <property type="protein sequence ID" value="OFJ48108.1"/>
    <property type="molecule type" value="Genomic_DNA"/>
</dbReference>